<sequence length="535" mass="58533">MPSNIERPYSRAETTPFRAGAGIRTRVDSGSSFREPIYRESAIAPSYVPNTYVPNYSRVSSFRSPEMEVLLYSPEVSSMEIAAWPGRTRVVPAYAEQDIVTGKVLLNRSCRAGRLTLTVCFGPVCASSLPCADHSCVRPALWYLHFHPGVKNVDKLVSNSAPAQKKRLFFSTSKVIDVISESRGSTLLRQSRAVEAETRTFPFAFDLGKCQKPGHLLPASFCSSLAASMVTEVSYELCVYWEPSKATLPIAQLSIPFLLQREPEFQSENAPPPNSWIEIPLKSHRPVPVKCAVTLPTSLNFSRSSNIPFFVVFTTSPRSSHLAREIATDATVSVTLTSEFFCADDPGLAGPSMAPTHARDSSSGTEPGTFQSESSSMMSGADSRSSRFIKRIRSSASLFSSSNSSYSTAESQTSTMMSTKTKTRSRMGSAKGPVRVSKPLPPIPDGPDTQPTTMYNAISIGFPKRPRHRLSEGKAHPSLDAQRSLPDGLFKDKIPLAADMLPSFNWGGVSLKYFFEVSVLVGQDELQAKILLRIT</sequence>
<gene>
    <name evidence="2" type="ORF">MYCIT1_LOCUS22357</name>
</gene>
<dbReference type="EMBL" id="CAVNYO010000403">
    <property type="protein sequence ID" value="CAK5274935.1"/>
    <property type="molecule type" value="Genomic_DNA"/>
</dbReference>
<reference evidence="2" key="1">
    <citation type="submission" date="2023-11" db="EMBL/GenBank/DDBJ databases">
        <authorList>
            <person name="De Vega J J."/>
            <person name="De Vega J J."/>
        </authorList>
    </citation>
    <scope>NUCLEOTIDE SEQUENCE</scope>
</reference>
<feature type="compositionally biased region" description="Polar residues" evidence="1">
    <location>
        <begin position="361"/>
        <end position="371"/>
    </location>
</feature>
<evidence type="ECO:0000313" key="2">
    <source>
        <dbReference type="EMBL" id="CAK5274935.1"/>
    </source>
</evidence>
<accession>A0AAD2HGT7</accession>
<evidence type="ECO:0000256" key="1">
    <source>
        <dbReference type="SAM" id="MobiDB-lite"/>
    </source>
</evidence>
<dbReference type="Proteomes" id="UP001295794">
    <property type="component" value="Unassembled WGS sequence"/>
</dbReference>
<evidence type="ECO:0000313" key="3">
    <source>
        <dbReference type="Proteomes" id="UP001295794"/>
    </source>
</evidence>
<comment type="caution">
    <text evidence="2">The sequence shown here is derived from an EMBL/GenBank/DDBJ whole genome shotgun (WGS) entry which is preliminary data.</text>
</comment>
<proteinExistence type="predicted"/>
<protein>
    <submittedName>
        <fullName evidence="2">Uncharacterized protein</fullName>
    </submittedName>
</protein>
<name>A0AAD2HGT7_9AGAR</name>
<feature type="compositionally biased region" description="Low complexity" evidence="1">
    <location>
        <begin position="372"/>
        <end position="383"/>
    </location>
</feature>
<feature type="region of interest" description="Disordered" evidence="1">
    <location>
        <begin position="400"/>
        <end position="451"/>
    </location>
</feature>
<feature type="compositionally biased region" description="Low complexity" evidence="1">
    <location>
        <begin position="400"/>
        <end position="420"/>
    </location>
</feature>
<dbReference type="AlphaFoldDB" id="A0AAD2HGT7"/>
<keyword evidence="3" id="KW-1185">Reference proteome</keyword>
<feature type="region of interest" description="Disordered" evidence="1">
    <location>
        <begin position="351"/>
        <end position="386"/>
    </location>
</feature>
<organism evidence="2 3">
    <name type="scientific">Mycena citricolor</name>
    <dbReference type="NCBI Taxonomy" id="2018698"/>
    <lineage>
        <taxon>Eukaryota</taxon>
        <taxon>Fungi</taxon>
        <taxon>Dikarya</taxon>
        <taxon>Basidiomycota</taxon>
        <taxon>Agaricomycotina</taxon>
        <taxon>Agaricomycetes</taxon>
        <taxon>Agaricomycetidae</taxon>
        <taxon>Agaricales</taxon>
        <taxon>Marasmiineae</taxon>
        <taxon>Mycenaceae</taxon>
        <taxon>Mycena</taxon>
    </lineage>
</organism>